<dbReference type="Proteomes" id="UP000000746">
    <property type="component" value="Chromosome"/>
</dbReference>
<evidence type="ECO:0000313" key="1">
    <source>
        <dbReference type="EMBL" id="CAU97583.1"/>
    </source>
</evidence>
<name>B7L8S2_ECO55</name>
<sequence length="345" mass="39260">MRYDMDTFHNILLEHIDSLLKERLDLSGDADIEKEINNLIPKIAIVVKKSLIGSANAMLREHRSLCDEFVERNISRWAEAFDLLETLIVICTESGEEFNRSYRPQAASEEDVVFDLVVRHHARACHIANEILCLLKNGFADAAQARWRALHEVAATAMFIAKHGKECAERFYYHEVVDSYTGMLEHKKYEHRLEAKGPTIEEIAECKVQFDLLIKKYGKKYADNYGWASYIFPNHNKVGFGAIEKDVQLEHMRPYYKWASQNVHTGSKAMRNRLGLCETGDDILLVGQSDSGMADPAHATAISLMQITVTLLFLKPTIDHAVISKIIQDYSDEIGNVFLKIDKGN</sequence>
<gene>
    <name evidence="1" type="ordered locus">EC55989_1729</name>
</gene>
<reference evidence="2" key="1">
    <citation type="journal article" date="2009" name="PLoS Genet.">
        <title>Organised genome dynamics in the Escherichia coli species results in highly diverse adaptive paths.</title>
        <authorList>
            <person name="Touchon M."/>
            <person name="Hoede C."/>
            <person name="Tenaillon O."/>
            <person name="Barbe V."/>
            <person name="Baeriswyl S."/>
            <person name="Bidet P."/>
            <person name="Bingen E."/>
            <person name="Bonacorsi S."/>
            <person name="Bouchier C."/>
            <person name="Bouvet O."/>
            <person name="Calteau A."/>
            <person name="Chiapello H."/>
            <person name="Clermont O."/>
            <person name="Cruveiller S."/>
            <person name="Danchin A."/>
            <person name="Diard M."/>
            <person name="Dossat C."/>
            <person name="Karoui M.E."/>
            <person name="Frapy E."/>
            <person name="Garry L."/>
            <person name="Ghigo J.M."/>
            <person name="Gilles A.M."/>
            <person name="Johnson J."/>
            <person name="Le Bouguenec C."/>
            <person name="Lescat M."/>
            <person name="Mangenot S."/>
            <person name="Martinez-Jehanne V."/>
            <person name="Matic I."/>
            <person name="Nassif X."/>
            <person name="Oztas S."/>
            <person name="Petit M.A."/>
            <person name="Pichon C."/>
            <person name="Rouy Z."/>
            <person name="Ruf C.S."/>
            <person name="Schneider D."/>
            <person name="Tourret J."/>
            <person name="Vacherie B."/>
            <person name="Vallenet D."/>
            <person name="Medigue C."/>
            <person name="Rocha E.P.C."/>
            <person name="Denamur E."/>
        </authorList>
    </citation>
    <scope>NUCLEOTIDE SEQUENCE [LARGE SCALE GENOMIC DNA]</scope>
    <source>
        <strain evidence="2">55989 / EAEC</strain>
    </source>
</reference>
<accession>B7L8S2</accession>
<dbReference type="AlphaFoldDB" id="B7L8S2"/>
<organism evidence="1 2">
    <name type="scientific">Escherichia coli (strain 55989 / EAEC)</name>
    <dbReference type="NCBI Taxonomy" id="585055"/>
    <lineage>
        <taxon>Bacteria</taxon>
        <taxon>Pseudomonadati</taxon>
        <taxon>Pseudomonadota</taxon>
        <taxon>Gammaproteobacteria</taxon>
        <taxon>Enterobacterales</taxon>
        <taxon>Enterobacteriaceae</taxon>
        <taxon>Escherichia</taxon>
    </lineage>
</organism>
<dbReference type="EMBL" id="CU928145">
    <property type="protein sequence ID" value="CAU97583.1"/>
    <property type="molecule type" value="Genomic_DNA"/>
</dbReference>
<dbReference type="Pfam" id="PF18928">
    <property type="entry name" value="DUF5677"/>
    <property type="match status" value="1"/>
</dbReference>
<dbReference type="HOGENOM" id="CLU_052788_0_0_6"/>
<keyword evidence="2" id="KW-1185">Reference proteome</keyword>
<evidence type="ECO:0000313" key="2">
    <source>
        <dbReference type="Proteomes" id="UP000000746"/>
    </source>
</evidence>
<dbReference type="KEGG" id="eck:EC55989_1729"/>
<dbReference type="InterPro" id="IPR043733">
    <property type="entry name" value="DUF5677"/>
</dbReference>
<proteinExistence type="predicted"/>
<protein>
    <submittedName>
        <fullName evidence="1">Uncharacterized protein</fullName>
    </submittedName>
</protein>